<sequence length="104" mass="11160">MTVIGFLSVAPVREGSMAEDVAEAVAALDDYDVAYETTPMGTTIETEDVETLLDAVGAAHEAVPGDRVSTFLKIDDKRASTKSADEKVADVERELGREARSRTK</sequence>
<evidence type="ECO:0000259" key="3">
    <source>
        <dbReference type="Pfam" id="PF01910"/>
    </source>
</evidence>
<dbReference type="PANTHER" id="PTHR33777:SF1">
    <property type="entry name" value="UPF0045 PROTEIN ECM15"/>
    <property type="match status" value="1"/>
</dbReference>
<accession>U2YY71</accession>
<evidence type="ECO:0000256" key="1">
    <source>
        <dbReference type="ARBA" id="ARBA00010272"/>
    </source>
</evidence>
<evidence type="ECO:0000313" key="4">
    <source>
        <dbReference type="EMBL" id="GAD53747.1"/>
    </source>
</evidence>
<dbReference type="Pfam" id="PF01910">
    <property type="entry name" value="Thiamine_BP"/>
    <property type="match status" value="1"/>
</dbReference>
<dbReference type="RefSeq" id="WP_020220835.1">
    <property type="nucleotide sequence ID" value="NZ_BANO01000013.1"/>
</dbReference>
<evidence type="ECO:0000256" key="2">
    <source>
        <dbReference type="SAM" id="MobiDB-lite"/>
    </source>
</evidence>
<dbReference type="Gene3D" id="3.30.70.930">
    <property type="match status" value="1"/>
</dbReference>
<keyword evidence="5" id="KW-1185">Reference proteome</keyword>
<feature type="domain" description="Thiamine-binding protein" evidence="3">
    <location>
        <begin position="7"/>
        <end position="92"/>
    </location>
</feature>
<dbReference type="AlphaFoldDB" id="U2YY71"/>
<dbReference type="InterPro" id="IPR002767">
    <property type="entry name" value="Thiamine_BP"/>
</dbReference>
<name>U2YY71_9EURY</name>
<evidence type="ECO:0000313" key="5">
    <source>
        <dbReference type="Proteomes" id="UP000016986"/>
    </source>
</evidence>
<comment type="similarity">
    <text evidence="1">Belongs to the UPF0045 family.</text>
</comment>
<dbReference type="Proteomes" id="UP000016986">
    <property type="component" value="Unassembled WGS sequence"/>
</dbReference>
<comment type="caution">
    <text evidence="4">The sequence shown here is derived from an EMBL/GenBank/DDBJ whole genome shotgun (WGS) entry which is preliminary data.</text>
</comment>
<gene>
    <name evidence="4" type="ORF">MBEHAL_2507</name>
</gene>
<organism evidence="4 5">
    <name type="scientific">Halarchaeum acidiphilum MH1-52-1</name>
    <dbReference type="NCBI Taxonomy" id="1261545"/>
    <lineage>
        <taxon>Archaea</taxon>
        <taxon>Methanobacteriati</taxon>
        <taxon>Methanobacteriota</taxon>
        <taxon>Stenosarchaea group</taxon>
        <taxon>Halobacteria</taxon>
        <taxon>Halobacteriales</taxon>
        <taxon>Halobacteriaceae</taxon>
    </lineage>
</organism>
<dbReference type="InterPro" id="IPR051614">
    <property type="entry name" value="UPF0045_domain"/>
</dbReference>
<dbReference type="eggNOG" id="arCOG04373">
    <property type="taxonomic scope" value="Archaea"/>
</dbReference>
<dbReference type="GO" id="GO:0005829">
    <property type="term" value="C:cytosol"/>
    <property type="evidence" value="ECO:0007669"/>
    <property type="project" value="TreeGrafter"/>
</dbReference>
<dbReference type="EMBL" id="BATA01000095">
    <property type="protein sequence ID" value="GAD53747.1"/>
    <property type="molecule type" value="Genomic_DNA"/>
</dbReference>
<dbReference type="SUPFAM" id="SSF89957">
    <property type="entry name" value="MTH1187/YkoF-like"/>
    <property type="match status" value="1"/>
</dbReference>
<dbReference type="OrthoDB" id="10763at2157"/>
<reference evidence="4 5" key="1">
    <citation type="submission" date="2013-09" db="EMBL/GenBank/DDBJ databases">
        <title>Whole genome sequencing of Halarchaeum acidiphilum strain MH1-52-1.</title>
        <authorList>
            <person name="Shimane Y."/>
            <person name="Minegishi H."/>
            <person name="Nishi S."/>
            <person name="Echigo A."/>
            <person name="Shuto A."/>
            <person name="Konishi M."/>
            <person name="Ito T."/>
            <person name="Ohkuma M."/>
            <person name="Ohta Y."/>
            <person name="Nagano Y."/>
            <person name="Tsubouchi T."/>
            <person name="Mori K."/>
            <person name="Usui K."/>
            <person name="Kamekura M."/>
            <person name="Usami R."/>
            <person name="Takaki Y."/>
            <person name="Hatada Y."/>
        </authorList>
    </citation>
    <scope>NUCLEOTIDE SEQUENCE [LARGE SCALE GENOMIC DNA]</scope>
    <source>
        <strain evidence="4 5">JCM 16109</strain>
    </source>
</reference>
<protein>
    <recommendedName>
        <fullName evidence="3">Thiamine-binding protein domain-containing protein</fullName>
    </recommendedName>
</protein>
<proteinExistence type="inferred from homology"/>
<dbReference type="PANTHER" id="PTHR33777">
    <property type="entry name" value="UPF0045 PROTEIN ECM15"/>
    <property type="match status" value="1"/>
</dbReference>
<feature type="region of interest" description="Disordered" evidence="2">
    <location>
        <begin position="77"/>
        <end position="104"/>
    </location>
</feature>
<dbReference type="InterPro" id="IPR029756">
    <property type="entry name" value="MTH1187/YkoF-like"/>
</dbReference>